<keyword evidence="4" id="KW-1185">Reference proteome</keyword>
<dbReference type="GO" id="GO:0003677">
    <property type="term" value="F:DNA binding"/>
    <property type="evidence" value="ECO:0007669"/>
    <property type="project" value="UniProtKB-KW"/>
</dbReference>
<organism evidence="3 4">
    <name type="scientific">Phytophthora oleae</name>
    <dbReference type="NCBI Taxonomy" id="2107226"/>
    <lineage>
        <taxon>Eukaryota</taxon>
        <taxon>Sar</taxon>
        <taxon>Stramenopiles</taxon>
        <taxon>Oomycota</taxon>
        <taxon>Peronosporomycetes</taxon>
        <taxon>Peronosporales</taxon>
        <taxon>Peronosporaceae</taxon>
        <taxon>Phytophthora</taxon>
    </lineage>
</organism>
<dbReference type="Pfam" id="PF03221">
    <property type="entry name" value="HTH_Tnp_Tc5"/>
    <property type="match status" value="1"/>
</dbReference>
<comment type="caution">
    <text evidence="3">The sequence shown here is derived from an EMBL/GenBank/DDBJ whole genome shotgun (WGS) entry which is preliminary data.</text>
</comment>
<dbReference type="InterPro" id="IPR006600">
    <property type="entry name" value="HTH_CenpB_DNA-bd_dom"/>
</dbReference>
<proteinExistence type="predicted"/>
<evidence type="ECO:0000313" key="3">
    <source>
        <dbReference type="EMBL" id="KAL3656414.1"/>
    </source>
</evidence>
<dbReference type="SMART" id="SM00674">
    <property type="entry name" value="CENPB"/>
    <property type="match status" value="1"/>
</dbReference>
<sequence length="152" mass="17205">MRATVAKFYVSLADEFYESKRTMILRWCRQRPKLIKASLEGKGTHTNIQNVGVGTVLSNELELDIVYWVNELREDGIPISTRMLADKAQQVAVNADVRDFHASDKWASGFKRRHHFSLHSPTRQSQVCPADIDRYAAAFVAVVEATVRDLGV</sequence>
<gene>
    <name evidence="3" type="ORF">V7S43_018717</name>
</gene>
<keyword evidence="1" id="KW-0238">DNA-binding</keyword>
<evidence type="ECO:0000313" key="4">
    <source>
        <dbReference type="Proteomes" id="UP001632037"/>
    </source>
</evidence>
<feature type="domain" description="HTH CENPB-type" evidence="2">
    <location>
        <begin position="49"/>
        <end position="120"/>
    </location>
</feature>
<dbReference type="Proteomes" id="UP001632037">
    <property type="component" value="Unassembled WGS sequence"/>
</dbReference>
<protein>
    <recommendedName>
        <fullName evidence="2">HTH CENPB-type domain-containing protein</fullName>
    </recommendedName>
</protein>
<dbReference type="InterPro" id="IPR009057">
    <property type="entry name" value="Homeodomain-like_sf"/>
</dbReference>
<reference evidence="3 4" key="1">
    <citation type="submission" date="2024-09" db="EMBL/GenBank/DDBJ databases">
        <title>Genome sequencing and assembly of Phytophthora oleae, isolate VK10A, causative agent of rot of olive drupes.</title>
        <authorList>
            <person name="Conti Taguali S."/>
            <person name="Riolo M."/>
            <person name="La Spada F."/>
            <person name="Cacciola S.O."/>
            <person name="Dionisio G."/>
        </authorList>
    </citation>
    <scope>NUCLEOTIDE SEQUENCE [LARGE SCALE GENOMIC DNA]</scope>
    <source>
        <strain evidence="3 4">VK10A</strain>
    </source>
</reference>
<evidence type="ECO:0000256" key="1">
    <source>
        <dbReference type="ARBA" id="ARBA00023125"/>
    </source>
</evidence>
<accession>A0ABD3EQC2</accession>
<dbReference type="PROSITE" id="PS51253">
    <property type="entry name" value="HTH_CENPB"/>
    <property type="match status" value="1"/>
</dbReference>
<dbReference type="Gene3D" id="1.10.10.60">
    <property type="entry name" value="Homeodomain-like"/>
    <property type="match status" value="1"/>
</dbReference>
<name>A0ABD3EQC2_9STRA</name>
<dbReference type="SUPFAM" id="SSF46689">
    <property type="entry name" value="Homeodomain-like"/>
    <property type="match status" value="1"/>
</dbReference>
<evidence type="ECO:0000259" key="2">
    <source>
        <dbReference type="PROSITE" id="PS51253"/>
    </source>
</evidence>
<dbReference type="AlphaFoldDB" id="A0ABD3EQC2"/>
<dbReference type="EMBL" id="JBIMZQ010000082">
    <property type="protein sequence ID" value="KAL3656414.1"/>
    <property type="molecule type" value="Genomic_DNA"/>
</dbReference>